<sequence length="254" mass="29188">MLLSVLETLFKRIFWVSALLWVSLYVYKDRLPEPSYYDAEALQEPQQEPTDEAAFTAQVNGRHYTVTPRFSYRLDGVVVSLHDADQLDDIWHHGRWQDFLNLRDLCVVWGENVQSGIYRRIDFRNDSWTCWVSWQDSETGSAFKMNALSNNHLLADQETVKAALMKAEPGDHIRLSGLLVEYANPANGFYRGTSTTREDTGNGACETIYLNEFTIVNKANRKLRRLYTFVKWLALGSGLGFLIMLPIAPVRLSR</sequence>
<evidence type="ECO:0000313" key="2">
    <source>
        <dbReference type="EMBL" id="EIC29254.1"/>
    </source>
</evidence>
<dbReference type="RefSeq" id="WP_005370974.1">
    <property type="nucleotide sequence ID" value="NZ_CM001475.1"/>
</dbReference>
<dbReference type="STRING" id="686340.Metal_1469"/>
<gene>
    <name evidence="2" type="ORF">Metal_1469</name>
</gene>
<reference evidence="2 3" key="1">
    <citation type="journal article" date="2013" name="Genome Announc.">
        <title>Genome Sequence of the Obligate Gammaproteobacterial Methanotroph Methylomicrobium album Strain BG8.</title>
        <authorList>
            <person name="Kits K.D."/>
            <person name="Kalyuzhnaya M.G."/>
            <person name="Klotz M.G."/>
            <person name="Jetten M.S."/>
            <person name="Op den Camp H.J."/>
            <person name="Vuilleumier S."/>
            <person name="Bringel F."/>
            <person name="Dispirito A.A."/>
            <person name="Murrell J.C."/>
            <person name="Bruce D."/>
            <person name="Cheng J.F."/>
            <person name="Copeland A."/>
            <person name="Goodwin L."/>
            <person name="Hauser L."/>
            <person name="Lajus A."/>
            <person name="Land M.L."/>
            <person name="Lapidus A."/>
            <person name="Lucas S."/>
            <person name="Medigue C."/>
            <person name="Pitluck S."/>
            <person name="Woyke T."/>
            <person name="Zeytun A."/>
            <person name="Stein L.Y."/>
        </authorList>
    </citation>
    <scope>NUCLEOTIDE SEQUENCE [LARGE SCALE GENOMIC DNA]</scope>
    <source>
        <strain evidence="2 3">BG8</strain>
    </source>
</reference>
<evidence type="ECO:0000313" key="3">
    <source>
        <dbReference type="Proteomes" id="UP000005090"/>
    </source>
</evidence>
<feature type="transmembrane region" description="Helical" evidence="1">
    <location>
        <begin position="229"/>
        <end position="248"/>
    </location>
</feature>
<proteinExistence type="predicted"/>
<evidence type="ECO:0000256" key="1">
    <source>
        <dbReference type="SAM" id="Phobius"/>
    </source>
</evidence>
<keyword evidence="1" id="KW-1133">Transmembrane helix</keyword>
<accession>H8GKT2</accession>
<keyword evidence="1" id="KW-0472">Membrane</keyword>
<keyword evidence="1" id="KW-0812">Transmembrane</keyword>
<dbReference type="AlphaFoldDB" id="H8GKT2"/>
<keyword evidence="3" id="KW-1185">Reference proteome</keyword>
<dbReference type="eggNOG" id="ENOG5031FQP">
    <property type="taxonomic scope" value="Bacteria"/>
</dbReference>
<dbReference type="HOGENOM" id="CLU_1089074_0_0_6"/>
<organism evidence="2 3">
    <name type="scientific">Methylomicrobium album BG8</name>
    <dbReference type="NCBI Taxonomy" id="686340"/>
    <lineage>
        <taxon>Bacteria</taxon>
        <taxon>Pseudomonadati</taxon>
        <taxon>Pseudomonadota</taxon>
        <taxon>Gammaproteobacteria</taxon>
        <taxon>Methylococcales</taxon>
        <taxon>Methylococcaceae</taxon>
        <taxon>Methylomicrobium</taxon>
    </lineage>
</organism>
<protein>
    <submittedName>
        <fullName evidence="2">Uncharacterized protein</fullName>
    </submittedName>
</protein>
<name>H8GKT2_METAL</name>
<feature type="transmembrane region" description="Helical" evidence="1">
    <location>
        <begin position="12"/>
        <end position="27"/>
    </location>
</feature>
<dbReference type="Proteomes" id="UP000005090">
    <property type="component" value="Chromosome"/>
</dbReference>
<dbReference type="EMBL" id="CM001475">
    <property type="protein sequence ID" value="EIC29254.1"/>
    <property type="molecule type" value="Genomic_DNA"/>
</dbReference>